<organism evidence="1 2">
    <name type="scientific">Fistulifera solaris</name>
    <name type="common">Oleaginous diatom</name>
    <dbReference type="NCBI Taxonomy" id="1519565"/>
    <lineage>
        <taxon>Eukaryota</taxon>
        <taxon>Sar</taxon>
        <taxon>Stramenopiles</taxon>
        <taxon>Ochrophyta</taxon>
        <taxon>Bacillariophyta</taxon>
        <taxon>Bacillariophyceae</taxon>
        <taxon>Bacillariophycidae</taxon>
        <taxon>Naviculales</taxon>
        <taxon>Naviculaceae</taxon>
        <taxon>Fistulifera</taxon>
    </lineage>
</organism>
<keyword evidence="2" id="KW-1185">Reference proteome</keyword>
<proteinExistence type="predicted"/>
<gene>
    <name evidence="1" type="ORF">FisN_12Lh027</name>
</gene>
<protein>
    <submittedName>
        <fullName evidence="1">Uncharacterized protein</fullName>
    </submittedName>
</protein>
<evidence type="ECO:0000313" key="2">
    <source>
        <dbReference type="Proteomes" id="UP000198406"/>
    </source>
</evidence>
<comment type="caution">
    <text evidence="1">The sequence shown here is derived from an EMBL/GenBank/DDBJ whole genome shotgun (WGS) entry which is preliminary data.</text>
</comment>
<reference evidence="1 2" key="1">
    <citation type="journal article" date="2015" name="Plant Cell">
        <title>Oil accumulation by the oleaginous diatom Fistulifera solaris as revealed by the genome and transcriptome.</title>
        <authorList>
            <person name="Tanaka T."/>
            <person name="Maeda Y."/>
            <person name="Veluchamy A."/>
            <person name="Tanaka M."/>
            <person name="Abida H."/>
            <person name="Marechal E."/>
            <person name="Bowler C."/>
            <person name="Muto M."/>
            <person name="Sunaga Y."/>
            <person name="Tanaka M."/>
            <person name="Yoshino T."/>
            <person name="Taniguchi T."/>
            <person name="Fukuda Y."/>
            <person name="Nemoto M."/>
            <person name="Matsumoto M."/>
            <person name="Wong P.S."/>
            <person name="Aburatani S."/>
            <person name="Fujibuchi W."/>
        </authorList>
    </citation>
    <scope>NUCLEOTIDE SEQUENCE [LARGE SCALE GENOMIC DNA]</scope>
    <source>
        <strain evidence="1 2">JPCC DA0580</strain>
    </source>
</reference>
<dbReference type="PANTHER" id="PTHR36348">
    <property type="entry name" value="EXPRESSED PROTEIN"/>
    <property type="match status" value="1"/>
</dbReference>
<dbReference type="AlphaFoldDB" id="A0A1Z5KHR3"/>
<dbReference type="EMBL" id="BDSP01000225">
    <property type="protein sequence ID" value="GAX25488.1"/>
    <property type="molecule type" value="Genomic_DNA"/>
</dbReference>
<name>A0A1Z5KHR3_FISSO</name>
<evidence type="ECO:0000313" key="1">
    <source>
        <dbReference type="EMBL" id="GAX25488.1"/>
    </source>
</evidence>
<sequence length="304" mass="34161">MFYRFTLYSAMGMLVFAPSHHAFTLSPPPPPRFATTLNMSSRSRLQGNQREPTQQEIAIMDEMIDKLANAKPYELPNAVRRAFRVVSSPQFFLRIASRTDTAASTEEKEKLAALASNLVSTLDVVVETTEEQLDERAAQVQKVVAAAAEPDSGEFLVPLLPERLQSMRAELKKLEEAYLDEGFLSTLDAWMNKSQQDGMDLMVGILQKVLQMYAGLQIARSRERKMDFDKDDAAEQLLTNLLEQDADEWDSTIRASSASSADLMKAVQRTTEKIVLQLEAGSMSQRVQAEYLQELMKRVDASKK</sequence>
<accession>A0A1Z5KHR3</accession>
<dbReference type="Proteomes" id="UP000198406">
    <property type="component" value="Unassembled WGS sequence"/>
</dbReference>
<dbReference type="PANTHER" id="PTHR36348:SF1">
    <property type="entry name" value="EXPRESSED PROTEIN"/>
    <property type="match status" value="1"/>
</dbReference>
<dbReference type="InParanoid" id="A0A1Z5KHR3"/>
<dbReference type="OrthoDB" id="2020333at2759"/>